<evidence type="ECO:0000313" key="1">
    <source>
        <dbReference type="EMBL" id="MBB5536471.1"/>
    </source>
</evidence>
<protein>
    <submittedName>
        <fullName evidence="1">Uncharacterized protein</fullName>
    </submittedName>
</protein>
<reference evidence="1 2" key="1">
    <citation type="submission" date="2020-08" db="EMBL/GenBank/DDBJ databases">
        <title>Genomic Encyclopedia of Type Strains, Phase IV (KMG-V): Genome sequencing to study the core and pangenomes of soil and plant-associated prokaryotes.</title>
        <authorList>
            <person name="Whitman W."/>
        </authorList>
    </citation>
    <scope>NUCLEOTIDE SEQUENCE [LARGE SCALE GENOMIC DNA]</scope>
    <source>
        <strain evidence="1 2">SEMIA 4084</strain>
    </source>
</reference>
<accession>A0A7W8UBT3</accession>
<dbReference type="AlphaFoldDB" id="A0A7W8UBT3"/>
<gene>
    <name evidence="1" type="ORF">GGD55_003178</name>
</gene>
<sequence length="37" mass="4355">MGPYLLRCVYPGTHKQMRINEFYHRWPGSSGVQVENC</sequence>
<dbReference type="Proteomes" id="UP000585507">
    <property type="component" value="Unassembled WGS sequence"/>
</dbReference>
<proteinExistence type="predicted"/>
<dbReference type="EMBL" id="JACHBK010000006">
    <property type="protein sequence ID" value="MBB5536471.1"/>
    <property type="molecule type" value="Genomic_DNA"/>
</dbReference>
<name>A0A7W8UBT3_9HYPH</name>
<organism evidence="1 2">
    <name type="scientific">Rhizobium giardinii</name>
    <dbReference type="NCBI Taxonomy" id="56731"/>
    <lineage>
        <taxon>Bacteria</taxon>
        <taxon>Pseudomonadati</taxon>
        <taxon>Pseudomonadota</taxon>
        <taxon>Alphaproteobacteria</taxon>
        <taxon>Hyphomicrobiales</taxon>
        <taxon>Rhizobiaceae</taxon>
        <taxon>Rhizobium/Agrobacterium group</taxon>
        <taxon>Rhizobium</taxon>
    </lineage>
</organism>
<keyword evidence="2" id="KW-1185">Reference proteome</keyword>
<comment type="caution">
    <text evidence="1">The sequence shown here is derived from an EMBL/GenBank/DDBJ whole genome shotgun (WGS) entry which is preliminary data.</text>
</comment>
<evidence type="ECO:0000313" key="2">
    <source>
        <dbReference type="Proteomes" id="UP000585507"/>
    </source>
</evidence>